<feature type="chain" id="PRO_5032452263" evidence="1">
    <location>
        <begin position="23"/>
        <end position="564"/>
    </location>
</feature>
<dbReference type="EMBL" id="JACHHO010000003">
    <property type="protein sequence ID" value="MBB5205173.1"/>
    <property type="molecule type" value="Genomic_DNA"/>
</dbReference>
<protein>
    <submittedName>
        <fullName evidence="2">Uncharacterized protein</fullName>
    </submittedName>
</protein>
<keyword evidence="1" id="KW-0732">Signal</keyword>
<dbReference type="OrthoDB" id="9813435at2"/>
<feature type="signal peptide" evidence="1">
    <location>
        <begin position="1"/>
        <end position="22"/>
    </location>
</feature>
<evidence type="ECO:0000256" key="1">
    <source>
        <dbReference type="SAM" id="SignalP"/>
    </source>
</evidence>
<keyword evidence="3" id="KW-1185">Reference proteome</keyword>
<gene>
    <name evidence="2" type="ORF">HNQ51_002492</name>
</gene>
<organism evidence="2 3">
    <name type="scientific">Inhella inkyongensis</name>
    <dbReference type="NCBI Taxonomy" id="392593"/>
    <lineage>
        <taxon>Bacteria</taxon>
        <taxon>Pseudomonadati</taxon>
        <taxon>Pseudomonadota</taxon>
        <taxon>Betaproteobacteria</taxon>
        <taxon>Burkholderiales</taxon>
        <taxon>Sphaerotilaceae</taxon>
        <taxon>Inhella</taxon>
    </lineage>
</organism>
<dbReference type="Proteomes" id="UP000554837">
    <property type="component" value="Unassembled WGS sequence"/>
</dbReference>
<accession>A0A840S650</accession>
<sequence length="564" mass="59473">MRKQLAAAFMLGAGLLGQSAHAQQAPTLVLPMTYFGTSQPLYQLAISQPTGSIDGLVPATEMLQKHGPMLTDTDMGGVGSSVAAPMQSLTQPAFAVPAQNFEGPGVGLPGFVMTGAPPDTTVAVGPNHVIAWVNSMYAVYDKAGNLLSVPLNGNLPFTGMGNLCESTNRGDPILQYDRRADRWVLSQFAFNVSGGAPAAPYLQCIAVSQTNNPLGAYHRYAINFSPVSPSGFNDYGKLGIFDDGYYTAYNVFGGTPAGGNTGSALCASDRTKMLAGDPSAVTLCAPIAFYGGGASFLPADVDGPTAPTTTAQGNIFMRYSFGGVSLRLMKFKPDFAANTATLTNGLGGAHGSFVNLPVGPTTVACNGAAGACVAQPTTTTRLDTLADRLMYRAAYRNRGGIDSLMVVQSVDPDGPGARSSAMRWYEIRNPFGAAPTLFQNATYDPGKSGDRWMGSIAMDKNGNMLMGYSVANAAANQFPSIAVAGRLRSDIRNTMRAEQVAWVGTGAQTIRASGTALTRWGDYTTMQVDPVDDCTFWFIGQYIQTNGVFNWRTRVVSHKFPGCN</sequence>
<comment type="caution">
    <text evidence="2">The sequence shown here is derived from an EMBL/GenBank/DDBJ whole genome shotgun (WGS) entry which is preliminary data.</text>
</comment>
<evidence type="ECO:0000313" key="3">
    <source>
        <dbReference type="Proteomes" id="UP000554837"/>
    </source>
</evidence>
<name>A0A840S650_9BURK</name>
<dbReference type="AlphaFoldDB" id="A0A840S650"/>
<evidence type="ECO:0000313" key="2">
    <source>
        <dbReference type="EMBL" id="MBB5205173.1"/>
    </source>
</evidence>
<dbReference type="RefSeq" id="WP_138854816.1">
    <property type="nucleotide sequence ID" value="NZ_CP040709.1"/>
</dbReference>
<reference evidence="2 3" key="1">
    <citation type="submission" date="2020-08" db="EMBL/GenBank/DDBJ databases">
        <title>Genomic Encyclopedia of Type Strains, Phase IV (KMG-IV): sequencing the most valuable type-strain genomes for metagenomic binning, comparative biology and taxonomic classification.</title>
        <authorList>
            <person name="Goeker M."/>
        </authorList>
    </citation>
    <scope>NUCLEOTIDE SEQUENCE [LARGE SCALE GENOMIC DNA]</scope>
    <source>
        <strain evidence="2 3">DSM 23958</strain>
    </source>
</reference>
<proteinExistence type="predicted"/>